<dbReference type="InParanoid" id="A0A024FXG1"/>
<dbReference type="AlphaFoldDB" id="A0A024FXG1"/>
<comment type="caution">
    <text evidence="2">The sequence shown here is derived from an EMBL/GenBank/DDBJ whole genome shotgun (WGS) entry which is preliminary data.</text>
</comment>
<organism evidence="2 3">
    <name type="scientific">Albugo candida</name>
    <dbReference type="NCBI Taxonomy" id="65357"/>
    <lineage>
        <taxon>Eukaryota</taxon>
        <taxon>Sar</taxon>
        <taxon>Stramenopiles</taxon>
        <taxon>Oomycota</taxon>
        <taxon>Peronosporomycetes</taxon>
        <taxon>Albuginales</taxon>
        <taxon>Albuginaceae</taxon>
        <taxon>Albugo</taxon>
    </lineage>
</organism>
<name>A0A024FXG1_9STRA</name>
<dbReference type="Proteomes" id="UP000053237">
    <property type="component" value="Unassembled WGS sequence"/>
</dbReference>
<keyword evidence="1" id="KW-0732">Signal</keyword>
<dbReference type="EMBL" id="CAIX01000957">
    <property type="protein sequence ID" value="CCI11349.1"/>
    <property type="molecule type" value="Genomic_DNA"/>
</dbReference>
<sequence length="533" mass="59949">MVHPYWLLNSVASLLSTVTDANNPAIITATFIHNSDLSKCQSCLTNIAGMDRLSLSSDRTHNPSELSPTVQFHASGSTYSYMRARTDCQSNHTCGFITTHDLAHAMVALDTEDDDIKMLCVLTDEQTSFDCGICLKMTSGAHSIQKFQLIYADAKERYLHVLQTKEINIFEPCSVSGTCSGRYHEFHDLACRELARKLSNDVFKPSNTGVLGKFNPGTAKDPFHVAIKSIYDTVYLSTTCYMTSATHESSINCLGCMASQSSGIAVLVDQTYQQDKLESKQYFWLIASANRKLAFCKTPCRWMPTIPKSICLEASFKSIDFSQPSGEIYYNTWEYRELNKIIQEPLALSRSSSCLRVEHKLDNYETCQRCMETITGFSARRLTVIDFLLQSRQNVYEISKCISSSNTPDFCKKVVSIPDRFCGSFNTASPDQASRISTIRRGWPYKPTLECFTCLTSMLDILIMDLVSVWMVGSPSDSDCIVECKDLKMNGWEMWDISSIRPISANSIKERFGIVEEQSLPHELMLLEGNMLE</sequence>
<proteinExistence type="predicted"/>
<evidence type="ECO:0000313" key="2">
    <source>
        <dbReference type="EMBL" id="CCI11349.1"/>
    </source>
</evidence>
<feature type="chain" id="PRO_5001529137" evidence="1">
    <location>
        <begin position="22"/>
        <end position="533"/>
    </location>
</feature>
<evidence type="ECO:0000313" key="3">
    <source>
        <dbReference type="Proteomes" id="UP000053237"/>
    </source>
</evidence>
<feature type="signal peptide" evidence="1">
    <location>
        <begin position="1"/>
        <end position="21"/>
    </location>
</feature>
<keyword evidence="3" id="KW-1185">Reference proteome</keyword>
<reference evidence="2 3" key="1">
    <citation type="submission" date="2012-05" db="EMBL/GenBank/DDBJ databases">
        <title>Recombination and specialization in a pathogen metapopulation.</title>
        <authorList>
            <person name="Gardiner A."/>
            <person name="Kemen E."/>
            <person name="Schultz-Larsen T."/>
            <person name="MacLean D."/>
            <person name="Van Oosterhout C."/>
            <person name="Jones J.D.G."/>
        </authorList>
    </citation>
    <scope>NUCLEOTIDE SEQUENCE [LARGE SCALE GENOMIC DNA]</scope>
    <source>
        <strain evidence="2 3">Ac Nc2</strain>
    </source>
</reference>
<evidence type="ECO:0000256" key="1">
    <source>
        <dbReference type="SAM" id="SignalP"/>
    </source>
</evidence>
<protein>
    <submittedName>
        <fullName evidence="2">Uncharacterized protein</fullName>
    </submittedName>
</protein>
<gene>
    <name evidence="2" type="ORF">BN9_127780</name>
</gene>
<accession>A0A024FXG1</accession>